<organism evidence="2 3">
    <name type="scientific">Filobasidium floriforme</name>
    <dbReference type="NCBI Taxonomy" id="5210"/>
    <lineage>
        <taxon>Eukaryota</taxon>
        <taxon>Fungi</taxon>
        <taxon>Dikarya</taxon>
        <taxon>Basidiomycota</taxon>
        <taxon>Agaricomycotina</taxon>
        <taxon>Tremellomycetes</taxon>
        <taxon>Filobasidiales</taxon>
        <taxon>Filobasidiaceae</taxon>
        <taxon>Filobasidium</taxon>
    </lineage>
</organism>
<dbReference type="Proteomes" id="UP000812966">
    <property type="component" value="Unassembled WGS sequence"/>
</dbReference>
<dbReference type="Pfam" id="PF12697">
    <property type="entry name" value="Abhydrolase_6"/>
    <property type="match status" value="1"/>
</dbReference>
<dbReference type="AlphaFoldDB" id="A0A8K0JMI9"/>
<evidence type="ECO:0000313" key="2">
    <source>
        <dbReference type="EMBL" id="KAG7535966.1"/>
    </source>
</evidence>
<protein>
    <recommendedName>
        <fullName evidence="1">AB hydrolase-1 domain-containing protein</fullName>
    </recommendedName>
</protein>
<dbReference type="SUPFAM" id="SSF53474">
    <property type="entry name" value="alpha/beta-Hydrolases"/>
    <property type="match status" value="1"/>
</dbReference>
<comment type="caution">
    <text evidence="2">The sequence shown here is derived from an EMBL/GenBank/DDBJ whole genome shotgun (WGS) entry which is preliminary data.</text>
</comment>
<dbReference type="Gene3D" id="3.40.50.1820">
    <property type="entry name" value="alpha/beta hydrolase"/>
    <property type="match status" value="1"/>
</dbReference>
<dbReference type="PANTHER" id="PTHR43798">
    <property type="entry name" value="MONOACYLGLYCEROL LIPASE"/>
    <property type="match status" value="1"/>
</dbReference>
<dbReference type="InterPro" id="IPR000073">
    <property type="entry name" value="AB_hydrolase_1"/>
</dbReference>
<proteinExistence type="predicted"/>
<keyword evidence="3" id="KW-1185">Reference proteome</keyword>
<gene>
    <name evidence="2" type="ORF">FFLO_03564</name>
</gene>
<evidence type="ECO:0000313" key="3">
    <source>
        <dbReference type="Proteomes" id="UP000812966"/>
    </source>
</evidence>
<reference evidence="2" key="1">
    <citation type="submission" date="2020-04" db="EMBL/GenBank/DDBJ databases">
        <title>Analysis of mating type loci in Filobasidium floriforme.</title>
        <authorList>
            <person name="Nowrousian M."/>
        </authorList>
    </citation>
    <scope>NUCLEOTIDE SEQUENCE</scope>
    <source>
        <strain evidence="2">CBS 6242</strain>
    </source>
</reference>
<sequence length="296" mass="33086">MSTTLTPITRERLDLEICRTKISLSTVRRIDLDFHLHERSLPPIVFLHGFGGTKEDYLDIQFQDRFNGRSFLAYDSPGHGESTCDDPTRISMSFLVDVAEALINALLGSSASFYLVGHSMGGLVSLLLAQKCRKGRVLGFVNIKGNLAPEDCFLSRQIYQYPSDSETADGAAKDFLEAFLDRAKRSGYYGDPIYAAGFLSKVPNIHIVRPTLTSMVSTTDNATPGLLDQFLALPCPKMYMYGEQFSSLSYLPKLEQEEGVELAMIPHAGHFIMYTNPVGMWDRIYGFIQRIENGRV</sequence>
<dbReference type="PANTHER" id="PTHR43798:SF33">
    <property type="entry name" value="HYDROLASE, PUTATIVE (AFU_ORTHOLOGUE AFUA_2G14860)-RELATED"/>
    <property type="match status" value="1"/>
</dbReference>
<dbReference type="EMBL" id="JABELV010000066">
    <property type="protein sequence ID" value="KAG7535966.1"/>
    <property type="molecule type" value="Genomic_DNA"/>
</dbReference>
<name>A0A8K0JMI9_9TREE</name>
<dbReference type="GO" id="GO:0016020">
    <property type="term" value="C:membrane"/>
    <property type="evidence" value="ECO:0007669"/>
    <property type="project" value="TreeGrafter"/>
</dbReference>
<dbReference type="InterPro" id="IPR050266">
    <property type="entry name" value="AB_hydrolase_sf"/>
</dbReference>
<feature type="domain" description="AB hydrolase-1" evidence="1">
    <location>
        <begin position="44"/>
        <end position="277"/>
    </location>
</feature>
<evidence type="ECO:0000259" key="1">
    <source>
        <dbReference type="Pfam" id="PF12697"/>
    </source>
</evidence>
<accession>A0A8K0JMI9</accession>
<dbReference type="InterPro" id="IPR029058">
    <property type="entry name" value="AB_hydrolase_fold"/>
</dbReference>